<reference evidence="1 2" key="1">
    <citation type="journal article" date="2022" name="DNA Res.">
        <title>Chromosomal-level genome assembly of the orchid tree Bauhinia variegata (Leguminosae; Cercidoideae) supports the allotetraploid origin hypothesis of Bauhinia.</title>
        <authorList>
            <person name="Zhong Y."/>
            <person name="Chen Y."/>
            <person name="Zheng D."/>
            <person name="Pang J."/>
            <person name="Liu Y."/>
            <person name="Luo S."/>
            <person name="Meng S."/>
            <person name="Qian L."/>
            <person name="Wei D."/>
            <person name="Dai S."/>
            <person name="Zhou R."/>
        </authorList>
    </citation>
    <scope>NUCLEOTIDE SEQUENCE [LARGE SCALE GENOMIC DNA]</scope>
    <source>
        <strain evidence="1">BV-YZ2020</strain>
    </source>
</reference>
<sequence length="174" mass="18772">MANLRGSSKDTVGRFEADGRCKKHPKHRQSPGICSLCLRKKLTQISSSSRKAAISAASYVSSTSSLSSCSSSSSCASPVHRFRFATVGKSSSSSMSIFLLSDKPGLAKSHSLAVFPRRKHHAAARGSGDNNNIKSGKKGGFWSKFLHPKGKRKEENAKLIMHSRSVKEKMTMAS</sequence>
<dbReference type="EMBL" id="CM039431">
    <property type="protein sequence ID" value="KAI4337667.1"/>
    <property type="molecule type" value="Genomic_DNA"/>
</dbReference>
<organism evidence="1 2">
    <name type="scientific">Bauhinia variegata</name>
    <name type="common">Purple orchid tree</name>
    <name type="synonym">Phanera variegata</name>
    <dbReference type="NCBI Taxonomy" id="167791"/>
    <lineage>
        <taxon>Eukaryota</taxon>
        <taxon>Viridiplantae</taxon>
        <taxon>Streptophyta</taxon>
        <taxon>Embryophyta</taxon>
        <taxon>Tracheophyta</taxon>
        <taxon>Spermatophyta</taxon>
        <taxon>Magnoliopsida</taxon>
        <taxon>eudicotyledons</taxon>
        <taxon>Gunneridae</taxon>
        <taxon>Pentapetalae</taxon>
        <taxon>rosids</taxon>
        <taxon>fabids</taxon>
        <taxon>Fabales</taxon>
        <taxon>Fabaceae</taxon>
        <taxon>Cercidoideae</taxon>
        <taxon>Cercideae</taxon>
        <taxon>Bauhiniinae</taxon>
        <taxon>Bauhinia</taxon>
    </lineage>
</organism>
<accession>A0ACB9NPI7</accession>
<keyword evidence="2" id="KW-1185">Reference proteome</keyword>
<gene>
    <name evidence="1" type="ORF">L6164_016052</name>
</gene>
<name>A0ACB9NPI7_BAUVA</name>
<evidence type="ECO:0000313" key="1">
    <source>
        <dbReference type="EMBL" id="KAI4337667.1"/>
    </source>
</evidence>
<evidence type="ECO:0000313" key="2">
    <source>
        <dbReference type="Proteomes" id="UP000828941"/>
    </source>
</evidence>
<protein>
    <submittedName>
        <fullName evidence="1">Uncharacterized protein</fullName>
    </submittedName>
</protein>
<comment type="caution">
    <text evidence="1">The sequence shown here is derived from an EMBL/GenBank/DDBJ whole genome shotgun (WGS) entry which is preliminary data.</text>
</comment>
<proteinExistence type="predicted"/>
<dbReference type="Proteomes" id="UP000828941">
    <property type="component" value="Chromosome 6"/>
</dbReference>